<dbReference type="EMBL" id="JADYXP020000022">
    <property type="protein sequence ID" value="KAL0102836.1"/>
    <property type="molecule type" value="Genomic_DNA"/>
</dbReference>
<keyword evidence="1" id="KW-0489">Methyltransferase</keyword>
<dbReference type="GO" id="GO:0005739">
    <property type="term" value="C:mitochondrion"/>
    <property type="evidence" value="ECO:0007669"/>
    <property type="project" value="TreeGrafter"/>
</dbReference>
<dbReference type="PANTHER" id="PTHR18895">
    <property type="entry name" value="HEMK METHYLTRANSFERASE"/>
    <property type="match status" value="1"/>
</dbReference>
<feature type="domain" description="Release factor glutamine methyltransferase N-terminal" evidence="4">
    <location>
        <begin position="52"/>
        <end position="121"/>
    </location>
</feature>
<comment type="caution">
    <text evidence="5">The sequence shown here is derived from an EMBL/GenBank/DDBJ whole genome shotgun (WGS) entry which is preliminary data.</text>
</comment>
<dbReference type="Gene3D" id="1.10.8.10">
    <property type="entry name" value="DNA helicase RuvA subunit, C-terminal domain"/>
    <property type="match status" value="1"/>
</dbReference>
<name>A0AAW2EKH3_9HYME</name>
<dbReference type="Pfam" id="PF17827">
    <property type="entry name" value="PrmC_N"/>
    <property type="match status" value="1"/>
</dbReference>
<dbReference type="AlphaFoldDB" id="A0AAW2EKH3"/>
<reference evidence="5 6" key="1">
    <citation type="submission" date="2023-03" db="EMBL/GenBank/DDBJ databases">
        <title>High recombination rates correlate with genetic variation in Cardiocondyla obscurior ants.</title>
        <authorList>
            <person name="Errbii M."/>
        </authorList>
    </citation>
    <scope>NUCLEOTIDE SEQUENCE [LARGE SCALE GENOMIC DNA]</scope>
    <source>
        <strain evidence="5">Alpha-2009</strain>
        <tissue evidence="5">Whole body</tissue>
    </source>
</reference>
<dbReference type="SUPFAM" id="SSF53335">
    <property type="entry name" value="S-adenosyl-L-methionine-dependent methyltransferases"/>
    <property type="match status" value="1"/>
</dbReference>
<dbReference type="InterPro" id="IPR040758">
    <property type="entry name" value="PrmC_N"/>
</dbReference>
<dbReference type="GO" id="GO:0008276">
    <property type="term" value="F:protein methyltransferase activity"/>
    <property type="evidence" value="ECO:0007669"/>
    <property type="project" value="InterPro"/>
</dbReference>
<proteinExistence type="predicted"/>
<accession>A0AAW2EKH3</accession>
<dbReference type="InterPro" id="IPR002052">
    <property type="entry name" value="DNA_methylase_N6_adenine_CS"/>
</dbReference>
<evidence type="ECO:0000313" key="6">
    <source>
        <dbReference type="Proteomes" id="UP001430953"/>
    </source>
</evidence>
<sequence length="351" mass="39713">MWCRNILKTNTCSKSSVFGYLQCLTNNNYNVITLAHSARLFVTNAQTIGNIIDQWGGRFESEGIPKPMDKIKHIVAHVTGTKKINDVLNIKSTSLDTNQIERLESLCKCVLSRMPLQYLLGEWPFHDITLKLVPPIFVPWQETEVFVSNVLKRLSQLTSQADSYEMLEIGSGSGCITLAIAHGCKKLKCIAFDANPNACDLTVINRNKLNLRDRVKIINATLKPDSTVEVSNNWNDTVDVNLNTKLFDFVVSNPPYVPRSIHPKLLPEIRLHNDFMAFDGGDDGLKVITPVIRYASKVLKTGGYLFMEVHNSHPELIESFTKKNPDLKLKFMDTYRDFCVDGYTIELMKVE</sequence>
<dbReference type="CDD" id="cd02440">
    <property type="entry name" value="AdoMet_MTases"/>
    <property type="match status" value="1"/>
</dbReference>
<dbReference type="InterPro" id="IPR050320">
    <property type="entry name" value="N5-glutamine_MTase"/>
</dbReference>
<dbReference type="Gene3D" id="3.40.50.150">
    <property type="entry name" value="Vaccinia Virus protein VP39"/>
    <property type="match status" value="1"/>
</dbReference>
<keyword evidence="3" id="KW-0949">S-adenosyl-L-methionine</keyword>
<evidence type="ECO:0000256" key="2">
    <source>
        <dbReference type="ARBA" id="ARBA00022679"/>
    </source>
</evidence>
<keyword evidence="2" id="KW-0808">Transferase</keyword>
<evidence type="ECO:0000259" key="4">
    <source>
        <dbReference type="Pfam" id="PF17827"/>
    </source>
</evidence>
<dbReference type="PROSITE" id="PS00092">
    <property type="entry name" value="N6_MTASE"/>
    <property type="match status" value="1"/>
</dbReference>
<dbReference type="GO" id="GO:0003676">
    <property type="term" value="F:nucleic acid binding"/>
    <property type="evidence" value="ECO:0007669"/>
    <property type="project" value="InterPro"/>
</dbReference>
<dbReference type="PANTHER" id="PTHR18895:SF74">
    <property type="entry name" value="MTRF1L RELEASE FACTOR GLUTAMINE METHYLTRANSFERASE"/>
    <property type="match status" value="1"/>
</dbReference>
<dbReference type="InterPro" id="IPR029063">
    <property type="entry name" value="SAM-dependent_MTases_sf"/>
</dbReference>
<organism evidence="5 6">
    <name type="scientific">Cardiocondyla obscurior</name>
    <dbReference type="NCBI Taxonomy" id="286306"/>
    <lineage>
        <taxon>Eukaryota</taxon>
        <taxon>Metazoa</taxon>
        <taxon>Ecdysozoa</taxon>
        <taxon>Arthropoda</taxon>
        <taxon>Hexapoda</taxon>
        <taxon>Insecta</taxon>
        <taxon>Pterygota</taxon>
        <taxon>Neoptera</taxon>
        <taxon>Endopterygota</taxon>
        <taxon>Hymenoptera</taxon>
        <taxon>Apocrita</taxon>
        <taxon>Aculeata</taxon>
        <taxon>Formicoidea</taxon>
        <taxon>Formicidae</taxon>
        <taxon>Myrmicinae</taxon>
        <taxon>Cardiocondyla</taxon>
    </lineage>
</organism>
<evidence type="ECO:0000256" key="1">
    <source>
        <dbReference type="ARBA" id="ARBA00022603"/>
    </source>
</evidence>
<dbReference type="Proteomes" id="UP001430953">
    <property type="component" value="Unassembled WGS sequence"/>
</dbReference>
<evidence type="ECO:0000313" key="5">
    <source>
        <dbReference type="EMBL" id="KAL0102836.1"/>
    </source>
</evidence>
<gene>
    <name evidence="5" type="ORF">PUN28_018257</name>
</gene>
<keyword evidence="6" id="KW-1185">Reference proteome</keyword>
<protein>
    <recommendedName>
        <fullName evidence="4">Release factor glutamine methyltransferase N-terminal domain-containing protein</fullName>
    </recommendedName>
</protein>
<dbReference type="NCBIfam" id="TIGR00536">
    <property type="entry name" value="hemK_fam"/>
    <property type="match status" value="1"/>
</dbReference>
<evidence type="ECO:0000256" key="3">
    <source>
        <dbReference type="ARBA" id="ARBA00022691"/>
    </source>
</evidence>
<dbReference type="GO" id="GO:0032259">
    <property type="term" value="P:methylation"/>
    <property type="evidence" value="ECO:0007669"/>
    <property type="project" value="UniProtKB-KW"/>
</dbReference>
<dbReference type="InterPro" id="IPR004556">
    <property type="entry name" value="HemK-like"/>
</dbReference>